<name>A0A1T4T011_9HYPH</name>
<feature type="transmembrane region" description="Helical" evidence="1">
    <location>
        <begin position="47"/>
        <end position="66"/>
    </location>
</feature>
<gene>
    <name evidence="2" type="ORF">SAMN02745126_05353</name>
</gene>
<proteinExistence type="predicted"/>
<feature type="transmembrane region" description="Helical" evidence="1">
    <location>
        <begin position="78"/>
        <end position="100"/>
    </location>
</feature>
<dbReference type="EMBL" id="FUWJ01000011">
    <property type="protein sequence ID" value="SKA33538.1"/>
    <property type="molecule type" value="Genomic_DNA"/>
</dbReference>
<organism evidence="2 3">
    <name type="scientific">Enhydrobacter aerosaccus</name>
    <dbReference type="NCBI Taxonomy" id="225324"/>
    <lineage>
        <taxon>Bacteria</taxon>
        <taxon>Pseudomonadati</taxon>
        <taxon>Pseudomonadota</taxon>
        <taxon>Alphaproteobacteria</taxon>
        <taxon>Hyphomicrobiales</taxon>
        <taxon>Enhydrobacter</taxon>
    </lineage>
</organism>
<sequence length="101" mass="11228">MKMLVERFDDYETELTRLRPIENELSEVKADLRVTKAQLDDVKKRKLMFEIVSLAMAAAGSAMLSASKSLFAPEMLPYGVALALLLIGAALAAKIVQLWMK</sequence>
<dbReference type="Proteomes" id="UP000190092">
    <property type="component" value="Unassembled WGS sequence"/>
</dbReference>
<accession>A0A1T4T011</accession>
<keyword evidence="1" id="KW-0472">Membrane</keyword>
<protein>
    <recommendedName>
        <fullName evidence="4">Holin-X, holin superfamily III</fullName>
    </recommendedName>
</protein>
<dbReference type="AlphaFoldDB" id="A0A1T4T011"/>
<keyword evidence="1" id="KW-1133">Transmembrane helix</keyword>
<evidence type="ECO:0000313" key="3">
    <source>
        <dbReference type="Proteomes" id="UP000190092"/>
    </source>
</evidence>
<keyword evidence="3" id="KW-1185">Reference proteome</keyword>
<evidence type="ECO:0000256" key="1">
    <source>
        <dbReference type="SAM" id="Phobius"/>
    </source>
</evidence>
<evidence type="ECO:0000313" key="2">
    <source>
        <dbReference type="EMBL" id="SKA33538.1"/>
    </source>
</evidence>
<reference evidence="3" key="1">
    <citation type="submission" date="2017-02" db="EMBL/GenBank/DDBJ databases">
        <authorList>
            <person name="Varghese N."/>
            <person name="Submissions S."/>
        </authorList>
    </citation>
    <scope>NUCLEOTIDE SEQUENCE [LARGE SCALE GENOMIC DNA]</scope>
    <source>
        <strain evidence="3">ATCC 27094</strain>
    </source>
</reference>
<evidence type="ECO:0008006" key="4">
    <source>
        <dbReference type="Google" id="ProtNLM"/>
    </source>
</evidence>
<keyword evidence="1" id="KW-0812">Transmembrane</keyword>